<sequence length="76" mass="7582">GLAEHGAIQNVADGAVGRLPHLLEAKFGHALLVGGDGGALNAHAVLLDGVGRVDGDLVIGLVTVLDAEVVVLDIQV</sequence>
<gene>
    <name evidence="1" type="ORF">Tci_925193</name>
</gene>
<protein>
    <submittedName>
        <fullName evidence="1">Uncharacterized protein</fullName>
    </submittedName>
</protein>
<dbReference type="EMBL" id="BKCJ011791663">
    <property type="protein sequence ID" value="GFD53224.1"/>
    <property type="molecule type" value="Genomic_DNA"/>
</dbReference>
<dbReference type="AlphaFoldDB" id="A0A699X954"/>
<comment type="caution">
    <text evidence="1">The sequence shown here is derived from an EMBL/GenBank/DDBJ whole genome shotgun (WGS) entry which is preliminary data.</text>
</comment>
<organism evidence="1">
    <name type="scientific">Tanacetum cinerariifolium</name>
    <name type="common">Dalmatian daisy</name>
    <name type="synonym">Chrysanthemum cinerariifolium</name>
    <dbReference type="NCBI Taxonomy" id="118510"/>
    <lineage>
        <taxon>Eukaryota</taxon>
        <taxon>Viridiplantae</taxon>
        <taxon>Streptophyta</taxon>
        <taxon>Embryophyta</taxon>
        <taxon>Tracheophyta</taxon>
        <taxon>Spermatophyta</taxon>
        <taxon>Magnoliopsida</taxon>
        <taxon>eudicotyledons</taxon>
        <taxon>Gunneridae</taxon>
        <taxon>Pentapetalae</taxon>
        <taxon>asterids</taxon>
        <taxon>campanulids</taxon>
        <taxon>Asterales</taxon>
        <taxon>Asteraceae</taxon>
        <taxon>Asteroideae</taxon>
        <taxon>Anthemideae</taxon>
        <taxon>Anthemidinae</taxon>
        <taxon>Tanacetum</taxon>
    </lineage>
</organism>
<accession>A0A699X954</accession>
<name>A0A699X954_TANCI</name>
<proteinExistence type="predicted"/>
<feature type="non-terminal residue" evidence="1">
    <location>
        <position position="1"/>
    </location>
</feature>
<evidence type="ECO:0000313" key="1">
    <source>
        <dbReference type="EMBL" id="GFD53224.1"/>
    </source>
</evidence>
<reference evidence="1" key="1">
    <citation type="journal article" date="2019" name="Sci. Rep.">
        <title>Draft genome of Tanacetum cinerariifolium, the natural source of mosquito coil.</title>
        <authorList>
            <person name="Yamashiro T."/>
            <person name="Shiraishi A."/>
            <person name="Satake H."/>
            <person name="Nakayama K."/>
        </authorList>
    </citation>
    <scope>NUCLEOTIDE SEQUENCE</scope>
</reference>